<dbReference type="PANTHER" id="PTHR21077">
    <property type="entry name" value="EME1 PROTEIN"/>
    <property type="match status" value="1"/>
</dbReference>
<dbReference type="InterPro" id="IPR042530">
    <property type="entry name" value="EME1/EME2_C"/>
</dbReference>
<dbReference type="OrthoDB" id="343092at2759"/>
<dbReference type="InterPro" id="IPR033310">
    <property type="entry name" value="Mms4/EME1/EME2"/>
</dbReference>
<evidence type="ECO:0008006" key="15">
    <source>
        <dbReference type="Google" id="ProtNLM"/>
    </source>
</evidence>
<evidence type="ECO:0000256" key="7">
    <source>
        <dbReference type="ARBA" id="ARBA00022801"/>
    </source>
</evidence>
<dbReference type="GO" id="GO:0000712">
    <property type="term" value="P:resolution of meiotic recombination intermediates"/>
    <property type="evidence" value="ECO:0007669"/>
    <property type="project" value="TreeGrafter"/>
</dbReference>
<evidence type="ECO:0000256" key="6">
    <source>
        <dbReference type="ARBA" id="ARBA00022763"/>
    </source>
</evidence>
<reference evidence="13" key="1">
    <citation type="submission" date="2022-01" db="UniProtKB">
        <authorList>
            <consortium name="EnsemblMetazoa"/>
        </authorList>
    </citation>
    <scope>IDENTIFICATION</scope>
</reference>
<evidence type="ECO:0000256" key="8">
    <source>
        <dbReference type="ARBA" id="ARBA00022842"/>
    </source>
</evidence>
<evidence type="ECO:0000256" key="1">
    <source>
        <dbReference type="ARBA" id="ARBA00001946"/>
    </source>
</evidence>
<evidence type="ECO:0000256" key="5">
    <source>
        <dbReference type="ARBA" id="ARBA00022759"/>
    </source>
</evidence>
<dbReference type="Pfam" id="PF21292">
    <property type="entry name" value="EME1-MUS81_C"/>
    <property type="match status" value="1"/>
</dbReference>
<keyword evidence="9" id="KW-0233">DNA recombination</keyword>
<comment type="cofactor">
    <cofactor evidence="1">
        <name>Mg(2+)</name>
        <dbReference type="ChEBI" id="CHEBI:18420"/>
    </cofactor>
</comment>
<name>A0A8I6SQC2_CIMLE</name>
<dbReference type="AlphaFoldDB" id="A0A8I6SQC2"/>
<evidence type="ECO:0000256" key="4">
    <source>
        <dbReference type="ARBA" id="ARBA00022723"/>
    </source>
</evidence>
<evidence type="ECO:0000256" key="11">
    <source>
        <dbReference type="ARBA" id="ARBA00023242"/>
    </source>
</evidence>
<dbReference type="Gene3D" id="3.40.50.10130">
    <property type="match status" value="1"/>
</dbReference>
<dbReference type="GO" id="GO:0031573">
    <property type="term" value="P:mitotic intra-S DNA damage checkpoint signaling"/>
    <property type="evidence" value="ECO:0007669"/>
    <property type="project" value="TreeGrafter"/>
</dbReference>
<dbReference type="EnsemblMetazoa" id="XM_024229158.1">
    <property type="protein sequence ID" value="XP_024084926.1"/>
    <property type="gene ID" value="LOC106673439"/>
</dbReference>
<keyword evidence="8" id="KW-0460">Magnesium</keyword>
<keyword evidence="6" id="KW-0227">DNA damage</keyword>
<dbReference type="GO" id="GO:0005634">
    <property type="term" value="C:nucleus"/>
    <property type="evidence" value="ECO:0007669"/>
    <property type="project" value="UniProtKB-SubCell"/>
</dbReference>
<keyword evidence="11" id="KW-0539">Nucleus</keyword>
<sequence length="435" mass="49845">MTFASSTLPRPEIKNLKMEELYNSPLSSPLPGAPRRKLIDVCGNASKGRNLIHSMSESDEEETVKIIEIPLSNHSNDSHQLQTNSTKILKPTNSSMSIIKSTNKKKKLSHEKKMKESSEKKAVLQEVEKRIKPGECSKFITTIMSEDLFNYNWGEKAYEILQAVPSYKLRVGDMIFNEAGISWERAIPGTHDGKENVDHCLICWPCERFIGSIKEQTLLSTFLRYKTVFSQLRIYLAVFSLDEYVKTISEANNKSKDDDGSTLRRKQKLNFDINRKMIQRAMVEMELKTGISVINVNNYYDLVSLIQQLTKIISELPYRMITNKVEDKIKWHVRGESKDCVRVDKDLNGLQQLWVQQLSQFNLTNLDTAKSIAEVYPSPYSLFDAYNSVSSELSKELLLQDIYVKKRQNAVGKSRVGPELSKKLYAMFNEEDGML</sequence>
<dbReference type="Gene3D" id="1.10.150.670">
    <property type="entry name" value="Crossover junction endonuclease EME1, DNA-binding domain"/>
    <property type="match status" value="1"/>
</dbReference>
<keyword evidence="12" id="KW-0469">Meiosis</keyword>
<comment type="subcellular location">
    <subcellularLocation>
        <location evidence="2">Nucleus</location>
    </subcellularLocation>
</comment>
<dbReference type="KEGG" id="clec:106673439"/>
<keyword evidence="3" id="KW-0540">Nuclease</keyword>
<evidence type="ECO:0000256" key="2">
    <source>
        <dbReference type="ARBA" id="ARBA00004123"/>
    </source>
</evidence>
<organism evidence="13 14">
    <name type="scientific">Cimex lectularius</name>
    <name type="common">Bed bug</name>
    <name type="synonym">Acanthia lectularia</name>
    <dbReference type="NCBI Taxonomy" id="79782"/>
    <lineage>
        <taxon>Eukaryota</taxon>
        <taxon>Metazoa</taxon>
        <taxon>Ecdysozoa</taxon>
        <taxon>Arthropoda</taxon>
        <taxon>Hexapoda</taxon>
        <taxon>Insecta</taxon>
        <taxon>Pterygota</taxon>
        <taxon>Neoptera</taxon>
        <taxon>Paraneoptera</taxon>
        <taxon>Hemiptera</taxon>
        <taxon>Heteroptera</taxon>
        <taxon>Panheteroptera</taxon>
        <taxon>Cimicomorpha</taxon>
        <taxon>Cimicidae</taxon>
        <taxon>Cimex</taxon>
    </lineage>
</organism>
<dbReference type="GO" id="GO:0031297">
    <property type="term" value="P:replication fork processing"/>
    <property type="evidence" value="ECO:0007669"/>
    <property type="project" value="TreeGrafter"/>
</dbReference>
<dbReference type="Proteomes" id="UP000494040">
    <property type="component" value="Unassembled WGS sequence"/>
</dbReference>
<keyword evidence="14" id="KW-1185">Reference proteome</keyword>
<evidence type="ECO:0000256" key="3">
    <source>
        <dbReference type="ARBA" id="ARBA00022722"/>
    </source>
</evidence>
<evidence type="ECO:0000256" key="9">
    <source>
        <dbReference type="ARBA" id="ARBA00023172"/>
    </source>
</evidence>
<protein>
    <recommendedName>
        <fullName evidence="15">Crossover junction endonuclease EME1</fullName>
    </recommendedName>
</protein>
<dbReference type="OMA" id="NCIIWER"/>
<dbReference type="GO" id="GO:0048476">
    <property type="term" value="C:Holliday junction resolvase complex"/>
    <property type="evidence" value="ECO:0007669"/>
    <property type="project" value="InterPro"/>
</dbReference>
<proteinExistence type="predicted"/>
<evidence type="ECO:0000256" key="10">
    <source>
        <dbReference type="ARBA" id="ARBA00023204"/>
    </source>
</evidence>
<keyword evidence="5" id="KW-0255">Endonuclease</keyword>
<keyword evidence="10" id="KW-0234">DNA repair</keyword>
<dbReference type="GO" id="GO:0008821">
    <property type="term" value="F:crossover junction DNA endonuclease activity"/>
    <property type="evidence" value="ECO:0007669"/>
    <property type="project" value="TreeGrafter"/>
</dbReference>
<evidence type="ECO:0000313" key="14">
    <source>
        <dbReference type="Proteomes" id="UP000494040"/>
    </source>
</evidence>
<dbReference type="GeneID" id="106673439"/>
<evidence type="ECO:0000313" key="13">
    <source>
        <dbReference type="EnsemblMetazoa" id="XP_024084926.1"/>
    </source>
</evidence>
<dbReference type="GO" id="GO:0046872">
    <property type="term" value="F:metal ion binding"/>
    <property type="evidence" value="ECO:0007669"/>
    <property type="project" value="UniProtKB-KW"/>
</dbReference>
<accession>A0A8I6SQC2</accession>
<keyword evidence="4" id="KW-0479">Metal-binding</keyword>
<dbReference type="RefSeq" id="XP_024084926.1">
    <property type="nucleotide sequence ID" value="XM_024229158.1"/>
</dbReference>
<dbReference type="PANTHER" id="PTHR21077:SF5">
    <property type="entry name" value="CROSSOVER JUNCTION ENDONUCLEASE MMS4"/>
    <property type="match status" value="1"/>
</dbReference>
<dbReference type="CTD" id="36136"/>
<dbReference type="GO" id="GO:0006302">
    <property type="term" value="P:double-strand break repair"/>
    <property type="evidence" value="ECO:0007669"/>
    <property type="project" value="TreeGrafter"/>
</dbReference>
<evidence type="ECO:0000256" key="12">
    <source>
        <dbReference type="ARBA" id="ARBA00023254"/>
    </source>
</evidence>
<keyword evidence="7" id="KW-0378">Hydrolase</keyword>